<keyword evidence="2" id="KW-0347">Helicase</keyword>
<protein>
    <submittedName>
        <fullName evidence="2">DEAD-box ATP-dependent RNA helicase 13</fullName>
    </submittedName>
</protein>
<gene>
    <name evidence="2" type="ORF">Sango_2364700</name>
</gene>
<reference evidence="2" key="1">
    <citation type="submission" date="2020-06" db="EMBL/GenBank/DDBJ databases">
        <authorList>
            <person name="Li T."/>
            <person name="Hu X."/>
            <person name="Zhang T."/>
            <person name="Song X."/>
            <person name="Zhang H."/>
            <person name="Dai N."/>
            <person name="Sheng W."/>
            <person name="Hou X."/>
            <person name="Wei L."/>
        </authorList>
    </citation>
    <scope>NUCLEOTIDE SEQUENCE</scope>
    <source>
        <strain evidence="2">K16</strain>
        <tissue evidence="2">Leaf</tissue>
    </source>
</reference>
<dbReference type="AlphaFoldDB" id="A0AAE1W6C7"/>
<keyword evidence="2" id="KW-0067">ATP-binding</keyword>
<evidence type="ECO:0000256" key="1">
    <source>
        <dbReference type="SAM" id="SignalP"/>
    </source>
</evidence>
<keyword evidence="2" id="KW-0547">Nucleotide-binding</keyword>
<feature type="chain" id="PRO_5042095700" evidence="1">
    <location>
        <begin position="28"/>
        <end position="188"/>
    </location>
</feature>
<proteinExistence type="predicted"/>
<sequence>MGSLEFSKWTALLVFFRLGILLSVSLAMKDVAEIVWRLLCNICCEGFLKIVCFQLSDTLERNSLGLCVLTLVGASINTVLCNVISCFTSESFQRFPVEISYMPESMKRSSLAHQTDKIVRKDSQEKAEKSWLERNAQSVELRIPIWWLRQMKWKTKLETGSHQTIGLDLVNASEDDTAVDLFPFTMTH</sequence>
<keyword evidence="1" id="KW-0732">Signal</keyword>
<comment type="caution">
    <text evidence="2">The sequence shown here is derived from an EMBL/GenBank/DDBJ whole genome shotgun (WGS) entry which is preliminary data.</text>
</comment>
<name>A0AAE1W6C7_9LAMI</name>
<accession>A0AAE1W6C7</accession>
<keyword evidence="3" id="KW-1185">Reference proteome</keyword>
<dbReference type="GO" id="GO:0004386">
    <property type="term" value="F:helicase activity"/>
    <property type="evidence" value="ECO:0007669"/>
    <property type="project" value="UniProtKB-KW"/>
</dbReference>
<reference evidence="2" key="2">
    <citation type="journal article" date="2024" name="Plant">
        <title>Genomic evolution and insights into agronomic trait innovations of Sesamum species.</title>
        <authorList>
            <person name="Miao H."/>
            <person name="Wang L."/>
            <person name="Qu L."/>
            <person name="Liu H."/>
            <person name="Sun Y."/>
            <person name="Le M."/>
            <person name="Wang Q."/>
            <person name="Wei S."/>
            <person name="Zheng Y."/>
            <person name="Lin W."/>
            <person name="Duan Y."/>
            <person name="Cao H."/>
            <person name="Xiong S."/>
            <person name="Wang X."/>
            <person name="Wei L."/>
            <person name="Li C."/>
            <person name="Ma Q."/>
            <person name="Ju M."/>
            <person name="Zhao R."/>
            <person name="Li G."/>
            <person name="Mu C."/>
            <person name="Tian Q."/>
            <person name="Mei H."/>
            <person name="Zhang T."/>
            <person name="Gao T."/>
            <person name="Zhang H."/>
        </authorList>
    </citation>
    <scope>NUCLEOTIDE SEQUENCE</scope>
    <source>
        <strain evidence="2">K16</strain>
    </source>
</reference>
<evidence type="ECO:0000313" key="3">
    <source>
        <dbReference type="Proteomes" id="UP001289374"/>
    </source>
</evidence>
<evidence type="ECO:0000313" key="2">
    <source>
        <dbReference type="EMBL" id="KAK4387581.1"/>
    </source>
</evidence>
<dbReference type="EMBL" id="JACGWL010000014">
    <property type="protein sequence ID" value="KAK4387581.1"/>
    <property type="molecule type" value="Genomic_DNA"/>
</dbReference>
<dbReference type="Proteomes" id="UP001289374">
    <property type="component" value="Unassembled WGS sequence"/>
</dbReference>
<keyword evidence="2" id="KW-0378">Hydrolase</keyword>
<feature type="signal peptide" evidence="1">
    <location>
        <begin position="1"/>
        <end position="27"/>
    </location>
</feature>
<organism evidence="2 3">
    <name type="scientific">Sesamum angolense</name>
    <dbReference type="NCBI Taxonomy" id="2727404"/>
    <lineage>
        <taxon>Eukaryota</taxon>
        <taxon>Viridiplantae</taxon>
        <taxon>Streptophyta</taxon>
        <taxon>Embryophyta</taxon>
        <taxon>Tracheophyta</taxon>
        <taxon>Spermatophyta</taxon>
        <taxon>Magnoliopsida</taxon>
        <taxon>eudicotyledons</taxon>
        <taxon>Gunneridae</taxon>
        <taxon>Pentapetalae</taxon>
        <taxon>asterids</taxon>
        <taxon>lamiids</taxon>
        <taxon>Lamiales</taxon>
        <taxon>Pedaliaceae</taxon>
        <taxon>Sesamum</taxon>
    </lineage>
</organism>